<reference evidence="2" key="1">
    <citation type="journal article" date="2019" name="Sci. Rep.">
        <title>Draft genome of Tanacetum cinerariifolium, the natural source of mosquito coil.</title>
        <authorList>
            <person name="Yamashiro T."/>
            <person name="Shiraishi A."/>
            <person name="Satake H."/>
            <person name="Nakayama K."/>
        </authorList>
    </citation>
    <scope>NUCLEOTIDE SEQUENCE</scope>
</reference>
<accession>A0A699RES4</accession>
<feature type="non-terminal residue" evidence="2">
    <location>
        <position position="1"/>
    </location>
</feature>
<feature type="compositionally biased region" description="Acidic residues" evidence="1">
    <location>
        <begin position="43"/>
        <end position="61"/>
    </location>
</feature>
<proteinExistence type="predicted"/>
<evidence type="ECO:0000313" key="2">
    <source>
        <dbReference type="EMBL" id="GFC84226.1"/>
    </source>
</evidence>
<feature type="non-terminal residue" evidence="2">
    <location>
        <position position="188"/>
    </location>
</feature>
<dbReference type="AlphaFoldDB" id="A0A699RES4"/>
<dbReference type="EMBL" id="BKCJ011093572">
    <property type="protein sequence ID" value="GFC84226.1"/>
    <property type="molecule type" value="Genomic_DNA"/>
</dbReference>
<organism evidence="2">
    <name type="scientific">Tanacetum cinerariifolium</name>
    <name type="common">Dalmatian daisy</name>
    <name type="synonym">Chrysanthemum cinerariifolium</name>
    <dbReference type="NCBI Taxonomy" id="118510"/>
    <lineage>
        <taxon>Eukaryota</taxon>
        <taxon>Viridiplantae</taxon>
        <taxon>Streptophyta</taxon>
        <taxon>Embryophyta</taxon>
        <taxon>Tracheophyta</taxon>
        <taxon>Spermatophyta</taxon>
        <taxon>Magnoliopsida</taxon>
        <taxon>eudicotyledons</taxon>
        <taxon>Gunneridae</taxon>
        <taxon>Pentapetalae</taxon>
        <taxon>asterids</taxon>
        <taxon>campanulids</taxon>
        <taxon>Asterales</taxon>
        <taxon>Asteraceae</taxon>
        <taxon>Asteroideae</taxon>
        <taxon>Anthemideae</taxon>
        <taxon>Anthemidinae</taxon>
        <taxon>Tanacetum</taxon>
    </lineage>
</organism>
<evidence type="ECO:0000256" key="1">
    <source>
        <dbReference type="SAM" id="MobiDB-lite"/>
    </source>
</evidence>
<name>A0A699RES4_TANCI</name>
<sequence>SPGVIVLGYDGLPIKPKDPYAYVEATMQEPPSPDFIPKHESSGDDADDEEEDEGEDEEEEEHIAPADSVPPLAEVDRLLTIPTLPSSPLIPLSSPLPWIPSSPFLVASPLPTSPTSAGAPLGYGAAMIWLRSKSPSISYLLSLPPPIVLPRTRASMVMMRVVVPSTYILAPRSETPPSETPPSGIPPL</sequence>
<protein>
    <submittedName>
        <fullName evidence="2">Uncharacterized protein</fullName>
    </submittedName>
</protein>
<feature type="region of interest" description="Disordered" evidence="1">
    <location>
        <begin position="22"/>
        <end position="69"/>
    </location>
</feature>
<gene>
    <name evidence="2" type="ORF">Tci_856196</name>
</gene>
<comment type="caution">
    <text evidence="2">The sequence shown here is derived from an EMBL/GenBank/DDBJ whole genome shotgun (WGS) entry which is preliminary data.</text>
</comment>